<dbReference type="InterPro" id="IPR001471">
    <property type="entry name" value="AP2/ERF_dom"/>
</dbReference>
<accession>A0AAP0QRM4</accession>
<evidence type="ECO:0000256" key="6">
    <source>
        <dbReference type="ARBA" id="ARBA00024343"/>
    </source>
</evidence>
<gene>
    <name evidence="9" type="ORF">WN944_016041</name>
</gene>
<feature type="compositionally biased region" description="Low complexity" evidence="7">
    <location>
        <begin position="152"/>
        <end position="166"/>
    </location>
</feature>
<dbReference type="GO" id="GO:0009873">
    <property type="term" value="P:ethylene-activated signaling pathway"/>
    <property type="evidence" value="ECO:0007669"/>
    <property type="project" value="InterPro"/>
</dbReference>
<comment type="caution">
    <text evidence="9">The sequence shown here is derived from an EMBL/GenBank/DDBJ whole genome shotgun (WGS) entry which is preliminary data.</text>
</comment>
<evidence type="ECO:0000256" key="7">
    <source>
        <dbReference type="SAM" id="MobiDB-lite"/>
    </source>
</evidence>
<dbReference type="GO" id="GO:0003700">
    <property type="term" value="F:DNA-binding transcription factor activity"/>
    <property type="evidence" value="ECO:0007669"/>
    <property type="project" value="InterPro"/>
</dbReference>
<dbReference type="FunFam" id="3.30.730.10:FF:000001">
    <property type="entry name" value="Ethylene-responsive transcription factor 2"/>
    <property type="match status" value="1"/>
</dbReference>
<dbReference type="SMART" id="SM00380">
    <property type="entry name" value="AP2"/>
    <property type="match status" value="1"/>
</dbReference>
<dbReference type="PROSITE" id="PS51032">
    <property type="entry name" value="AP2_ERF"/>
    <property type="match status" value="1"/>
</dbReference>
<keyword evidence="2" id="KW-0805">Transcription regulation</keyword>
<dbReference type="CDD" id="cd00018">
    <property type="entry name" value="AP2"/>
    <property type="match status" value="1"/>
</dbReference>
<protein>
    <recommendedName>
        <fullName evidence="8">AP2/ERF domain-containing protein</fullName>
    </recommendedName>
</protein>
<proteinExistence type="inferred from homology"/>
<organism evidence="9 10">
    <name type="scientific">Citrus x changshan-huyou</name>
    <dbReference type="NCBI Taxonomy" id="2935761"/>
    <lineage>
        <taxon>Eukaryota</taxon>
        <taxon>Viridiplantae</taxon>
        <taxon>Streptophyta</taxon>
        <taxon>Embryophyta</taxon>
        <taxon>Tracheophyta</taxon>
        <taxon>Spermatophyta</taxon>
        <taxon>Magnoliopsida</taxon>
        <taxon>eudicotyledons</taxon>
        <taxon>Gunneridae</taxon>
        <taxon>Pentapetalae</taxon>
        <taxon>rosids</taxon>
        <taxon>malvids</taxon>
        <taxon>Sapindales</taxon>
        <taxon>Rutaceae</taxon>
        <taxon>Aurantioideae</taxon>
        <taxon>Citrus</taxon>
    </lineage>
</organism>
<dbReference type="GO" id="GO:0003677">
    <property type="term" value="F:DNA binding"/>
    <property type="evidence" value="ECO:0007669"/>
    <property type="project" value="UniProtKB-KW"/>
</dbReference>
<dbReference type="Proteomes" id="UP001428341">
    <property type="component" value="Unassembled WGS sequence"/>
</dbReference>
<dbReference type="PANTHER" id="PTHR31190:SF274">
    <property type="entry name" value="ETHYLENE-RESPONSIVE TRANSCRIPTION FACTOR 13"/>
    <property type="match status" value="1"/>
</dbReference>
<feature type="domain" description="AP2/ERF" evidence="8">
    <location>
        <begin position="68"/>
        <end position="127"/>
    </location>
</feature>
<sequence>MNAENISESEFAILGSIRQYLLEDDEFDFTDISASFPSETASWSDSNSNDAASATATIRTREGHAPRSFRGVRRRPWGKFGAEIRDGKDNNGERVWLGTFYTPEDAALAYDRAAFRLHGKKAKLNFPRFVTDTNIEDVSVTDNNEKHPSPEPSSSSSSASSTSSESLKIKRRRLINEAARFPNWIKILLSSDVISKNDRKNQSLTKD</sequence>
<dbReference type="InterPro" id="IPR016177">
    <property type="entry name" value="DNA-bd_dom_sf"/>
</dbReference>
<evidence type="ECO:0000256" key="1">
    <source>
        <dbReference type="ARBA" id="ARBA00004123"/>
    </source>
</evidence>
<evidence type="ECO:0000256" key="5">
    <source>
        <dbReference type="ARBA" id="ARBA00023242"/>
    </source>
</evidence>
<evidence type="ECO:0000256" key="4">
    <source>
        <dbReference type="ARBA" id="ARBA00023163"/>
    </source>
</evidence>
<dbReference type="InterPro" id="IPR044808">
    <property type="entry name" value="ERF_plant"/>
</dbReference>
<dbReference type="Gene3D" id="3.30.730.10">
    <property type="entry name" value="AP2/ERF domain"/>
    <property type="match status" value="1"/>
</dbReference>
<comment type="subcellular location">
    <subcellularLocation>
        <location evidence="1">Nucleus</location>
    </subcellularLocation>
</comment>
<dbReference type="EMBL" id="JBCGBO010000005">
    <property type="protein sequence ID" value="KAK9200842.1"/>
    <property type="molecule type" value="Genomic_DNA"/>
</dbReference>
<evidence type="ECO:0000313" key="9">
    <source>
        <dbReference type="EMBL" id="KAK9200842.1"/>
    </source>
</evidence>
<comment type="similarity">
    <text evidence="6">Belongs to the AP2/ERF transcription factor family. ERF subfamily.</text>
</comment>
<dbReference type="PRINTS" id="PR00367">
    <property type="entry name" value="ETHRSPELEMNT"/>
</dbReference>
<evidence type="ECO:0000256" key="2">
    <source>
        <dbReference type="ARBA" id="ARBA00023015"/>
    </source>
</evidence>
<dbReference type="Pfam" id="PF00847">
    <property type="entry name" value="AP2"/>
    <property type="match status" value="1"/>
</dbReference>
<reference evidence="9 10" key="1">
    <citation type="submission" date="2024-05" db="EMBL/GenBank/DDBJ databases">
        <title>Haplotype-resolved chromosome-level genome assembly of Huyou (Citrus changshanensis).</title>
        <authorList>
            <person name="Miao C."/>
            <person name="Chen W."/>
            <person name="Wu Y."/>
            <person name="Wang L."/>
            <person name="Zhao S."/>
            <person name="Grierson D."/>
            <person name="Xu C."/>
            <person name="Chen K."/>
        </authorList>
    </citation>
    <scope>NUCLEOTIDE SEQUENCE [LARGE SCALE GENOMIC DNA]</scope>
    <source>
        <strain evidence="9">01-14</strain>
        <tissue evidence="9">Leaf</tissue>
    </source>
</reference>
<dbReference type="InterPro" id="IPR036955">
    <property type="entry name" value="AP2/ERF_dom_sf"/>
</dbReference>
<dbReference type="PANTHER" id="PTHR31190">
    <property type="entry name" value="DNA-BINDING DOMAIN"/>
    <property type="match status" value="1"/>
</dbReference>
<name>A0AAP0QRM4_9ROSI</name>
<dbReference type="AlphaFoldDB" id="A0AAP0QRM4"/>
<evidence type="ECO:0000313" key="10">
    <source>
        <dbReference type="Proteomes" id="UP001428341"/>
    </source>
</evidence>
<keyword evidence="10" id="KW-1185">Reference proteome</keyword>
<keyword evidence="3" id="KW-0238">DNA-binding</keyword>
<keyword evidence="5" id="KW-0539">Nucleus</keyword>
<dbReference type="SUPFAM" id="SSF54171">
    <property type="entry name" value="DNA-binding domain"/>
    <property type="match status" value="1"/>
</dbReference>
<evidence type="ECO:0000259" key="8">
    <source>
        <dbReference type="PROSITE" id="PS51032"/>
    </source>
</evidence>
<feature type="region of interest" description="Disordered" evidence="7">
    <location>
        <begin position="137"/>
        <end position="168"/>
    </location>
</feature>
<dbReference type="GO" id="GO:0005634">
    <property type="term" value="C:nucleus"/>
    <property type="evidence" value="ECO:0007669"/>
    <property type="project" value="UniProtKB-SubCell"/>
</dbReference>
<keyword evidence="4" id="KW-0804">Transcription</keyword>
<evidence type="ECO:0000256" key="3">
    <source>
        <dbReference type="ARBA" id="ARBA00023125"/>
    </source>
</evidence>